<dbReference type="Proteomes" id="UP000198346">
    <property type="component" value="Unassembled WGS sequence"/>
</dbReference>
<accession>A0A239PKT9</accession>
<proteinExistence type="inferred from homology"/>
<comment type="subcellular location">
    <subcellularLocation>
        <location evidence="1">Membrane</location>
        <topology evidence="1">Multi-pass membrane protein</topology>
    </subcellularLocation>
</comment>
<gene>
    <name evidence="7" type="ORF">SAMN06297382_0930</name>
</gene>
<organism evidence="7 8">
    <name type="scientific">Amphiplicatus metriothermophilus</name>
    <dbReference type="NCBI Taxonomy" id="1519374"/>
    <lineage>
        <taxon>Bacteria</taxon>
        <taxon>Pseudomonadati</taxon>
        <taxon>Pseudomonadota</taxon>
        <taxon>Alphaproteobacteria</taxon>
        <taxon>Parvularculales</taxon>
        <taxon>Parvularculaceae</taxon>
        <taxon>Amphiplicatus</taxon>
    </lineage>
</organism>
<evidence type="ECO:0000256" key="2">
    <source>
        <dbReference type="ARBA" id="ARBA00009773"/>
    </source>
</evidence>
<dbReference type="Pfam" id="PF01594">
    <property type="entry name" value="AI-2E_transport"/>
    <property type="match status" value="1"/>
</dbReference>
<dbReference type="GO" id="GO:0016020">
    <property type="term" value="C:membrane"/>
    <property type="evidence" value="ECO:0007669"/>
    <property type="project" value="UniProtKB-SubCell"/>
</dbReference>
<dbReference type="PANTHER" id="PTHR21716:SF64">
    <property type="entry name" value="AI-2 TRANSPORT PROTEIN TQSA"/>
    <property type="match status" value="1"/>
</dbReference>
<feature type="transmembrane region" description="Helical" evidence="6">
    <location>
        <begin position="65"/>
        <end position="87"/>
    </location>
</feature>
<name>A0A239PKT9_9PROT</name>
<keyword evidence="3 6" id="KW-0812">Transmembrane</keyword>
<keyword evidence="8" id="KW-1185">Reference proteome</keyword>
<keyword evidence="5 6" id="KW-0472">Membrane</keyword>
<evidence type="ECO:0000256" key="3">
    <source>
        <dbReference type="ARBA" id="ARBA00022692"/>
    </source>
</evidence>
<feature type="transmembrane region" description="Helical" evidence="6">
    <location>
        <begin position="12"/>
        <end position="30"/>
    </location>
</feature>
<dbReference type="PANTHER" id="PTHR21716">
    <property type="entry name" value="TRANSMEMBRANE PROTEIN"/>
    <property type="match status" value="1"/>
</dbReference>
<evidence type="ECO:0000256" key="4">
    <source>
        <dbReference type="ARBA" id="ARBA00022989"/>
    </source>
</evidence>
<reference evidence="7 8" key="1">
    <citation type="submission" date="2017-07" db="EMBL/GenBank/DDBJ databases">
        <authorList>
            <person name="Sun Z.S."/>
            <person name="Albrecht U."/>
            <person name="Echele G."/>
            <person name="Lee C.C."/>
        </authorList>
    </citation>
    <scope>NUCLEOTIDE SEQUENCE [LARGE SCALE GENOMIC DNA]</scope>
    <source>
        <strain evidence="7 8">CGMCC 1.12710</strain>
    </source>
</reference>
<evidence type="ECO:0000313" key="8">
    <source>
        <dbReference type="Proteomes" id="UP000198346"/>
    </source>
</evidence>
<dbReference type="AlphaFoldDB" id="A0A239PKT9"/>
<feature type="transmembrane region" description="Helical" evidence="6">
    <location>
        <begin position="315"/>
        <end position="341"/>
    </location>
</feature>
<evidence type="ECO:0000313" key="7">
    <source>
        <dbReference type="EMBL" id="SNT68428.1"/>
    </source>
</evidence>
<evidence type="ECO:0000256" key="1">
    <source>
        <dbReference type="ARBA" id="ARBA00004141"/>
    </source>
</evidence>
<feature type="transmembrane region" description="Helical" evidence="6">
    <location>
        <begin position="155"/>
        <end position="174"/>
    </location>
</feature>
<feature type="transmembrane region" description="Helical" evidence="6">
    <location>
        <begin position="216"/>
        <end position="233"/>
    </location>
</feature>
<dbReference type="GO" id="GO:0055085">
    <property type="term" value="P:transmembrane transport"/>
    <property type="evidence" value="ECO:0007669"/>
    <property type="project" value="TreeGrafter"/>
</dbReference>
<dbReference type="InterPro" id="IPR002549">
    <property type="entry name" value="AI-2E-like"/>
</dbReference>
<comment type="similarity">
    <text evidence="2">Belongs to the autoinducer-2 exporter (AI-2E) (TC 2.A.86) family.</text>
</comment>
<evidence type="ECO:0000256" key="6">
    <source>
        <dbReference type="SAM" id="Phobius"/>
    </source>
</evidence>
<protein>
    <submittedName>
        <fullName evidence="7">Predicted PurR-regulated permease PerM</fullName>
    </submittedName>
</protein>
<dbReference type="EMBL" id="FZQA01000001">
    <property type="protein sequence ID" value="SNT68428.1"/>
    <property type="molecule type" value="Genomic_DNA"/>
</dbReference>
<keyword evidence="4 6" id="KW-1133">Transmembrane helix</keyword>
<feature type="transmembrane region" description="Helical" evidence="6">
    <location>
        <begin position="274"/>
        <end position="295"/>
    </location>
</feature>
<evidence type="ECO:0000256" key="5">
    <source>
        <dbReference type="ARBA" id="ARBA00023136"/>
    </source>
</evidence>
<feature type="transmembrane region" description="Helical" evidence="6">
    <location>
        <begin position="36"/>
        <end position="53"/>
    </location>
</feature>
<sequence length="382" mass="40889">MAEGASARTGGQMRLLAGLGLAVLIGFIAWVGRGVLIPVVVAGFLSFLIFTLKETIKAGPLIGRILPNWLCYLLAFAFIVSLTIFLIEIIRGNVEALIAAAPSYEARLRDLTAAGVAWLERLGALPEDFVGGVDELRRTALGMINPLLSQIGSSARALTANSLTIFLYTVFMLLERGRIFRKIEKISGDEGQRQAVNETIADIAAMVRQYITVKTVINLITASGSYAILRLLGVDFPGFWALLIFVLNYIPIVGPIVANAFPVILALVQPEGGLRLALVTLFLLVGLEQTMSTLVEPRLVGRSLNLSPLMVLFSLAVWGSIWGFAGALLAVPITVTLMIILTQFRATRPIAILMSESGRIAEIKHGPLAAAAPASPSTAATE</sequence>
<feature type="transmembrane region" description="Helical" evidence="6">
    <location>
        <begin position="239"/>
        <end position="267"/>
    </location>
</feature>